<keyword evidence="3" id="KW-1185">Reference proteome</keyword>
<dbReference type="PANTHER" id="PTHR19384:SF84">
    <property type="entry name" value="METHIONINE SYNTHASE REDUCTASE"/>
    <property type="match status" value="1"/>
</dbReference>
<evidence type="ECO:0000313" key="2">
    <source>
        <dbReference type="EMBL" id="MEQ2251884.1"/>
    </source>
</evidence>
<dbReference type="InterPro" id="IPR017938">
    <property type="entry name" value="Riboflavin_synthase-like_b-brl"/>
</dbReference>
<dbReference type="PANTHER" id="PTHR19384">
    <property type="entry name" value="NITRIC OXIDE SYNTHASE-RELATED"/>
    <property type="match status" value="1"/>
</dbReference>
<organism evidence="2 3">
    <name type="scientific">Ilyodon furcidens</name>
    <name type="common">goldbreast splitfin</name>
    <dbReference type="NCBI Taxonomy" id="33524"/>
    <lineage>
        <taxon>Eukaryota</taxon>
        <taxon>Metazoa</taxon>
        <taxon>Chordata</taxon>
        <taxon>Craniata</taxon>
        <taxon>Vertebrata</taxon>
        <taxon>Euteleostomi</taxon>
        <taxon>Actinopterygii</taxon>
        <taxon>Neopterygii</taxon>
        <taxon>Teleostei</taxon>
        <taxon>Neoteleostei</taxon>
        <taxon>Acanthomorphata</taxon>
        <taxon>Ovalentaria</taxon>
        <taxon>Atherinomorphae</taxon>
        <taxon>Cyprinodontiformes</taxon>
        <taxon>Goodeidae</taxon>
        <taxon>Ilyodon</taxon>
    </lineage>
</organism>
<evidence type="ECO:0000313" key="3">
    <source>
        <dbReference type="Proteomes" id="UP001482620"/>
    </source>
</evidence>
<dbReference type="Gene3D" id="3.40.50.80">
    <property type="entry name" value="Nucleotide-binding domain of ferredoxin-NADP reductase (FNR) module"/>
    <property type="match status" value="1"/>
</dbReference>
<keyword evidence="1" id="KW-0285">Flavoprotein</keyword>
<dbReference type="SUPFAM" id="SSF63380">
    <property type="entry name" value="Riboflavin synthase domain-like"/>
    <property type="match status" value="1"/>
</dbReference>
<reference evidence="2 3" key="1">
    <citation type="submission" date="2021-06" db="EMBL/GenBank/DDBJ databases">
        <authorList>
            <person name="Palmer J.M."/>
        </authorList>
    </citation>
    <scope>NUCLEOTIDE SEQUENCE [LARGE SCALE GENOMIC DNA]</scope>
    <source>
        <strain evidence="3">if_2019</strain>
        <tissue evidence="2">Muscle</tissue>
    </source>
</reference>
<dbReference type="EMBL" id="JAHRIQ010094086">
    <property type="protein sequence ID" value="MEQ2251884.1"/>
    <property type="molecule type" value="Genomic_DNA"/>
</dbReference>
<sequence length="231" mass="25955">MIDIFACLSELLPRLQPRPYSAASSPLRHPEKLRFVFNMVEFPACSGRPAGRRGLCTGWLFDLVIPGLVFPEKAESSSSLPRPKIHVSLRPNCSFRPPSDPSVPFIMIGPGTGVAPFIGFLQQRNSLLLQQKPCRSIHQLGYPLLLLVSTCHHRMVLEDYLNLSWSGIVAASNPRFPNNHHHTLIGVNNLRFVGGTLYPAWRHEVGPVWQQNNTGTLRSSCLSFFFFRPRC</sequence>
<dbReference type="InterPro" id="IPR039261">
    <property type="entry name" value="FNR_nucleotide-bd"/>
</dbReference>
<dbReference type="PRINTS" id="PR00371">
    <property type="entry name" value="FPNCR"/>
</dbReference>
<evidence type="ECO:0000256" key="1">
    <source>
        <dbReference type="ARBA" id="ARBA00022630"/>
    </source>
</evidence>
<gene>
    <name evidence="2" type="ORF">ILYODFUR_015786</name>
</gene>
<dbReference type="InterPro" id="IPR001709">
    <property type="entry name" value="Flavoprot_Pyr_Nucl_cyt_Rdtase"/>
</dbReference>
<comment type="caution">
    <text evidence="2">The sequence shown here is derived from an EMBL/GenBank/DDBJ whole genome shotgun (WGS) entry which is preliminary data.</text>
</comment>
<dbReference type="Gene3D" id="2.40.30.10">
    <property type="entry name" value="Translation factors"/>
    <property type="match status" value="1"/>
</dbReference>
<dbReference type="SUPFAM" id="SSF52343">
    <property type="entry name" value="Ferredoxin reductase-like, C-terminal NADP-linked domain"/>
    <property type="match status" value="1"/>
</dbReference>
<proteinExistence type="predicted"/>
<protein>
    <submittedName>
        <fullName evidence="2">Uncharacterized protein</fullName>
    </submittedName>
</protein>
<dbReference type="Proteomes" id="UP001482620">
    <property type="component" value="Unassembled WGS sequence"/>
</dbReference>
<accession>A0ABV0V3E0</accession>
<name>A0ABV0V3E0_9TELE</name>